<dbReference type="FunFam" id="1.25.40.10:FF:000344">
    <property type="entry name" value="Pentatricopeptide repeat-containing protein"/>
    <property type="match status" value="1"/>
</dbReference>
<dbReference type="InterPro" id="IPR032867">
    <property type="entry name" value="DYW_dom"/>
</dbReference>
<feature type="repeat" description="PPR" evidence="3">
    <location>
        <begin position="274"/>
        <end position="308"/>
    </location>
</feature>
<name>A0A2I0WQ62_9ASPA</name>
<gene>
    <name evidence="5" type="primary">PCMP-H80</name>
    <name evidence="5" type="ORF">MA16_Dca005625</name>
</gene>
<feature type="repeat" description="PPR" evidence="3">
    <location>
        <begin position="243"/>
        <end position="273"/>
    </location>
</feature>
<dbReference type="Gene3D" id="1.25.40.10">
    <property type="entry name" value="Tetratricopeptide repeat domain"/>
    <property type="match status" value="3"/>
</dbReference>
<evidence type="ECO:0000259" key="4">
    <source>
        <dbReference type="Pfam" id="PF14432"/>
    </source>
</evidence>
<dbReference type="PANTHER" id="PTHR47926">
    <property type="entry name" value="PENTATRICOPEPTIDE REPEAT-CONTAINING PROTEIN"/>
    <property type="match status" value="1"/>
</dbReference>
<organism evidence="5 6">
    <name type="scientific">Dendrobium catenatum</name>
    <dbReference type="NCBI Taxonomy" id="906689"/>
    <lineage>
        <taxon>Eukaryota</taxon>
        <taxon>Viridiplantae</taxon>
        <taxon>Streptophyta</taxon>
        <taxon>Embryophyta</taxon>
        <taxon>Tracheophyta</taxon>
        <taxon>Spermatophyta</taxon>
        <taxon>Magnoliopsida</taxon>
        <taxon>Liliopsida</taxon>
        <taxon>Asparagales</taxon>
        <taxon>Orchidaceae</taxon>
        <taxon>Epidendroideae</taxon>
        <taxon>Malaxideae</taxon>
        <taxon>Dendrobiinae</taxon>
        <taxon>Dendrobium</taxon>
    </lineage>
</organism>
<dbReference type="OrthoDB" id="727945at2759"/>
<dbReference type="GO" id="GO:0009451">
    <property type="term" value="P:RNA modification"/>
    <property type="evidence" value="ECO:0007669"/>
    <property type="project" value="InterPro"/>
</dbReference>
<dbReference type="NCBIfam" id="TIGR00756">
    <property type="entry name" value="PPR"/>
    <property type="match status" value="2"/>
</dbReference>
<dbReference type="FunFam" id="1.25.40.10:FF:000690">
    <property type="entry name" value="Pentatricopeptide repeat-containing protein"/>
    <property type="match status" value="1"/>
</dbReference>
<feature type="repeat" description="PPR" evidence="3">
    <location>
        <begin position="172"/>
        <end position="206"/>
    </location>
</feature>
<evidence type="ECO:0000313" key="5">
    <source>
        <dbReference type="EMBL" id="PKU77793.1"/>
    </source>
</evidence>
<accession>A0A2I0WQ62</accession>
<dbReference type="Proteomes" id="UP000233837">
    <property type="component" value="Unassembled WGS sequence"/>
</dbReference>
<dbReference type="AlphaFoldDB" id="A0A2I0WQ62"/>
<evidence type="ECO:0000256" key="3">
    <source>
        <dbReference type="PROSITE-ProRule" id="PRU00708"/>
    </source>
</evidence>
<keyword evidence="2" id="KW-0677">Repeat</keyword>
<evidence type="ECO:0000313" key="6">
    <source>
        <dbReference type="Proteomes" id="UP000233837"/>
    </source>
</evidence>
<proteinExistence type="inferred from homology"/>
<dbReference type="PROSITE" id="PS51375">
    <property type="entry name" value="PPR"/>
    <property type="match status" value="3"/>
</dbReference>
<dbReference type="InterPro" id="IPR002885">
    <property type="entry name" value="PPR_rpt"/>
</dbReference>
<dbReference type="GO" id="GO:0008270">
    <property type="term" value="F:zinc ion binding"/>
    <property type="evidence" value="ECO:0007669"/>
    <property type="project" value="InterPro"/>
</dbReference>
<dbReference type="Pfam" id="PF01535">
    <property type="entry name" value="PPR"/>
    <property type="match status" value="4"/>
</dbReference>
<dbReference type="InterPro" id="IPR046848">
    <property type="entry name" value="E_motif"/>
</dbReference>
<reference evidence="5 6" key="2">
    <citation type="journal article" date="2017" name="Nature">
        <title>The Apostasia genome and the evolution of orchids.</title>
        <authorList>
            <person name="Zhang G.Q."/>
            <person name="Liu K.W."/>
            <person name="Li Z."/>
            <person name="Lohaus R."/>
            <person name="Hsiao Y.Y."/>
            <person name="Niu S.C."/>
            <person name="Wang J.Y."/>
            <person name="Lin Y.C."/>
            <person name="Xu Q."/>
            <person name="Chen L.J."/>
            <person name="Yoshida K."/>
            <person name="Fujiwara S."/>
            <person name="Wang Z.W."/>
            <person name="Zhang Y.Q."/>
            <person name="Mitsuda N."/>
            <person name="Wang M."/>
            <person name="Liu G.H."/>
            <person name="Pecoraro L."/>
            <person name="Huang H.X."/>
            <person name="Xiao X.J."/>
            <person name="Lin M."/>
            <person name="Wu X.Y."/>
            <person name="Wu W.L."/>
            <person name="Chen Y.Y."/>
            <person name="Chang S.B."/>
            <person name="Sakamoto S."/>
            <person name="Ohme-Takagi M."/>
            <person name="Yagi M."/>
            <person name="Zeng S.J."/>
            <person name="Shen C.Y."/>
            <person name="Yeh C.M."/>
            <person name="Luo Y.B."/>
            <person name="Tsai W.C."/>
            <person name="Van de Peer Y."/>
            <person name="Liu Z.J."/>
        </authorList>
    </citation>
    <scope>NUCLEOTIDE SEQUENCE [LARGE SCALE GENOMIC DNA]</scope>
    <source>
        <tissue evidence="5">The whole plant</tissue>
    </source>
</reference>
<evidence type="ECO:0000256" key="2">
    <source>
        <dbReference type="ARBA" id="ARBA00022737"/>
    </source>
</evidence>
<dbReference type="InterPro" id="IPR011990">
    <property type="entry name" value="TPR-like_helical_dom_sf"/>
</dbReference>
<evidence type="ECO:0000256" key="1">
    <source>
        <dbReference type="ARBA" id="ARBA00006643"/>
    </source>
</evidence>
<dbReference type="Pfam" id="PF14432">
    <property type="entry name" value="DYW_deaminase"/>
    <property type="match status" value="1"/>
</dbReference>
<dbReference type="GO" id="GO:0003729">
    <property type="term" value="F:mRNA binding"/>
    <property type="evidence" value="ECO:0007669"/>
    <property type="project" value="UniProtKB-ARBA"/>
</dbReference>
<dbReference type="InterPro" id="IPR046960">
    <property type="entry name" value="PPR_At4g14850-like_plant"/>
</dbReference>
<dbReference type="Pfam" id="PF13041">
    <property type="entry name" value="PPR_2"/>
    <property type="match status" value="1"/>
</dbReference>
<sequence>MCRVEEAILTLLQGCNSMHRLRKIHSHAILLGFEHSSAVAGKLLSFCATSSAGNLSYALLLFSRLPNPSTAHWNSLIRGFSVSPSSSYSMSLYNSMLSCSSAARPDAATFSFLFKACGQNGATGKCREAHGSIFRFGFASNIIVCTNLSRAYADNGSVGDARKVFDELPDRDIVSWNSMIACYCRAEMHEEALRVYEQMRIVGFSIDDFTAVGLLSSCAHLGALELGVWVHRFAEENGFLDRNVFVGNALVDMYVKCGSLEQACIVFDKMKRRDTFTWNSLLFGFGIHGHGKEAILFFQRMVIAGVQLNSVSFLGLLMGCSHQGLVDEGLEYFHAMSSKFALKPDAKHYCCMVDMMGRAGKLEKAVEFIRASSFVSDPVLWRALLSACKIHKNAEMAEVALGNLIEMSAHNAGDCSLLAGIYASNGNSDGVSKMRKMVKEQGMKTTPGWSCIEVKGEVRKFVVDDISHLDIEEIHKKLMEMINRAIALGYPAEKFKLILSEKSPEMYKEWIEHGGSFHSEILAIAFGLARMPEGAILRIVKNMRVCMDCHMLTKHVSRAFDREIIVRDRVRFHHFKDGSCSCNDYW</sequence>
<protein>
    <submittedName>
        <fullName evidence="5">Pentatricopeptide repeat-containing protein</fullName>
    </submittedName>
</protein>
<dbReference type="PANTHER" id="PTHR47926:SF391">
    <property type="entry name" value="TETRATRICOPEPTIDE-LIKE HELICAL DOMAIN SUPERFAMILY"/>
    <property type="match status" value="1"/>
</dbReference>
<keyword evidence="6" id="KW-1185">Reference proteome</keyword>
<feature type="domain" description="DYW" evidence="4">
    <location>
        <begin position="518"/>
        <end position="586"/>
    </location>
</feature>
<comment type="similarity">
    <text evidence="1">Belongs to the PPR family. PCMP-H subfamily.</text>
</comment>
<dbReference type="Pfam" id="PF20431">
    <property type="entry name" value="E_motif"/>
    <property type="match status" value="1"/>
</dbReference>
<reference evidence="5 6" key="1">
    <citation type="journal article" date="2016" name="Sci. Rep.">
        <title>The Dendrobium catenatum Lindl. genome sequence provides insights into polysaccharide synthase, floral development and adaptive evolution.</title>
        <authorList>
            <person name="Zhang G.Q."/>
            <person name="Xu Q."/>
            <person name="Bian C."/>
            <person name="Tsai W.C."/>
            <person name="Yeh C.M."/>
            <person name="Liu K.W."/>
            <person name="Yoshida K."/>
            <person name="Zhang L.S."/>
            <person name="Chang S.B."/>
            <person name="Chen F."/>
            <person name="Shi Y."/>
            <person name="Su Y.Y."/>
            <person name="Zhang Y.Q."/>
            <person name="Chen L.J."/>
            <person name="Yin Y."/>
            <person name="Lin M."/>
            <person name="Huang H."/>
            <person name="Deng H."/>
            <person name="Wang Z.W."/>
            <person name="Zhu S.L."/>
            <person name="Zhao X."/>
            <person name="Deng C."/>
            <person name="Niu S.C."/>
            <person name="Huang J."/>
            <person name="Wang M."/>
            <person name="Liu G.H."/>
            <person name="Yang H.J."/>
            <person name="Xiao X.J."/>
            <person name="Hsiao Y.Y."/>
            <person name="Wu W.L."/>
            <person name="Chen Y.Y."/>
            <person name="Mitsuda N."/>
            <person name="Ohme-Takagi M."/>
            <person name="Luo Y.B."/>
            <person name="Van de Peer Y."/>
            <person name="Liu Z.J."/>
        </authorList>
    </citation>
    <scope>NUCLEOTIDE SEQUENCE [LARGE SCALE GENOMIC DNA]</scope>
    <source>
        <tissue evidence="5">The whole plant</tissue>
    </source>
</reference>
<dbReference type="EMBL" id="KZ502486">
    <property type="protein sequence ID" value="PKU77793.1"/>
    <property type="molecule type" value="Genomic_DNA"/>
</dbReference>